<organism evidence="8 9">
    <name type="scientific">Penicillium camemberti (strain FM 013)</name>
    <dbReference type="NCBI Taxonomy" id="1429867"/>
    <lineage>
        <taxon>Eukaryota</taxon>
        <taxon>Fungi</taxon>
        <taxon>Dikarya</taxon>
        <taxon>Ascomycota</taxon>
        <taxon>Pezizomycotina</taxon>
        <taxon>Eurotiomycetes</taxon>
        <taxon>Eurotiomycetidae</taxon>
        <taxon>Eurotiales</taxon>
        <taxon>Aspergillaceae</taxon>
        <taxon>Penicillium</taxon>
    </lineage>
</organism>
<feature type="domain" description="Mon2/Sec7/BIG1-like HUS" evidence="5">
    <location>
        <begin position="200"/>
        <end position="354"/>
    </location>
</feature>
<evidence type="ECO:0000256" key="3">
    <source>
        <dbReference type="ARBA" id="ARBA00022927"/>
    </source>
</evidence>
<dbReference type="PANTHER" id="PTHR10663:SF333">
    <property type="entry name" value="PROTEIN MON2 HOMOLOG"/>
    <property type="match status" value="1"/>
</dbReference>
<dbReference type="InterPro" id="IPR032691">
    <property type="entry name" value="Mon2/Sec7/BIG1-like_HUS"/>
</dbReference>
<evidence type="ECO:0000256" key="4">
    <source>
        <dbReference type="SAM" id="MobiDB-lite"/>
    </source>
</evidence>
<keyword evidence="9" id="KW-1185">Reference proteome</keyword>
<dbReference type="GO" id="GO:0005794">
    <property type="term" value="C:Golgi apparatus"/>
    <property type="evidence" value="ECO:0007669"/>
    <property type="project" value="UniProtKB-ARBA"/>
</dbReference>
<dbReference type="Proteomes" id="UP000053732">
    <property type="component" value="Unassembled WGS sequence"/>
</dbReference>
<keyword evidence="2" id="KW-0813">Transport</keyword>
<dbReference type="InterPro" id="IPR032629">
    <property type="entry name" value="DCB_dom"/>
</dbReference>
<dbReference type="EMBL" id="HG793144">
    <property type="protein sequence ID" value="CRL24135.1"/>
    <property type="molecule type" value="Genomic_DNA"/>
</dbReference>
<feature type="region of interest" description="Disordered" evidence="4">
    <location>
        <begin position="483"/>
        <end position="519"/>
    </location>
</feature>
<proteinExistence type="inferred from homology"/>
<feature type="domain" description="Mon2/Sec7/BIG1-like dimerisation and cyclophilin-binding" evidence="7">
    <location>
        <begin position="4"/>
        <end position="175"/>
    </location>
</feature>
<evidence type="ECO:0000256" key="1">
    <source>
        <dbReference type="ARBA" id="ARBA00008144"/>
    </source>
</evidence>
<dbReference type="Pfam" id="PF12783">
    <property type="entry name" value="Sec7-like_HUS"/>
    <property type="match status" value="1"/>
</dbReference>
<feature type="compositionally biased region" description="Polar residues" evidence="4">
    <location>
        <begin position="631"/>
        <end position="645"/>
    </location>
</feature>
<dbReference type="InterPro" id="IPR016024">
    <property type="entry name" value="ARM-type_fold"/>
</dbReference>
<protein>
    <submittedName>
        <fullName evidence="8">Armadillo-type fold</fullName>
    </submittedName>
</protein>
<feature type="compositionally biased region" description="Polar residues" evidence="4">
    <location>
        <begin position="494"/>
        <end position="513"/>
    </location>
</feature>
<dbReference type="Pfam" id="PF16206">
    <property type="entry name" value="Mon2_C"/>
    <property type="match status" value="1"/>
</dbReference>
<dbReference type="Pfam" id="PF16213">
    <property type="entry name" value="DCB"/>
    <property type="match status" value="1"/>
</dbReference>
<reference evidence="8 9" key="1">
    <citation type="journal article" date="2014" name="Nat. Commun.">
        <title>Multiple recent horizontal transfers of a large genomic region in cheese making fungi.</title>
        <authorList>
            <person name="Cheeseman K."/>
            <person name="Ropars J."/>
            <person name="Renault P."/>
            <person name="Dupont J."/>
            <person name="Gouzy J."/>
            <person name="Branca A."/>
            <person name="Abraham A.L."/>
            <person name="Ceppi M."/>
            <person name="Conseiller E."/>
            <person name="Debuchy R."/>
            <person name="Malagnac F."/>
            <person name="Goarin A."/>
            <person name="Silar P."/>
            <person name="Lacoste S."/>
            <person name="Sallet E."/>
            <person name="Bensimon A."/>
            <person name="Giraud T."/>
            <person name="Brygoo Y."/>
        </authorList>
    </citation>
    <scope>NUCLEOTIDE SEQUENCE [LARGE SCALE GENOMIC DNA]</scope>
    <source>
        <strain evidence="9">FM 013</strain>
    </source>
</reference>
<gene>
    <name evidence="8" type="ORF">PCAMFM013_S011g000129</name>
</gene>
<sequence>MSSQFLQTEIANLIHESRRKNSDLRNAAEQSLNELKALPSTSESQIAADLVRKPNFVEPFIIACHTRHAKLAGIGVICLQRLIASRSLPSSRLKDVLAGLKETTSLSLDIQLKILQSLPSLLQFYSNELSGELLANTLEICATLQASKTIAVSSTAAATLQQLVVSTFERVSSEDNLPNDAKITTTINVDGQSLNIGYFAYDALQVLDDLCRLIDGEPLQFLRTRTLSPTFVLELIESILLNSGRLFVGHPELSQVLRVRLLPLAVRCLSERYSFAQTVRVARILLILLKRYMSLLTTECEMALSLITHLVEPDGTAPWKRLLCMEVFRGLYSEPGAVRLIYTLYDGEEGRKNILRDHMAALVRLASEKPALIGVSNQSTVPSRAEHSRSTTEDQITLETGGVAGVIGSTVPPSETKVPGISTQWSVVRTPFIDLLDKTDPPTPPDTYIYSLVLNCISSFAEGLAKFILPLTVPDLKQRRKNRLMSPVQGPDSARSSQDFTAEPTRVQSTSSSKKSHVPINPLDLQSHVQYSAIKTCAGIIENCWPAVLAACSTFLRASLDDEYYHNLVRAFQKLAHVAGLLRLAVPRDAFLTTLGKAATPVSAGGAKSHNVSSTGSQQSDTAQKKRRSADLSNSSRLSMESAGTTAGEGPPVSLSTRNLLCMRALLNLGIALGPTLDQPAWSILFETLQYTGLVIGMSSSAMVKSASGTGEIPVTPGNDVPTANLGTEVIAVQAASSKMLESTSDFPSASFEEILLALLDLSTFTEQRRNQGDAQEVSEMPRTPQSFQAGGRLHQGSRRVSHTVGKSRMQDEELKFVLEKGNELAKANLGRLSSLEEDDSKAWELLTQSLISASANTTVSPNLRLQASAILNSLVFSTMKQREEDDEKVYNQVQTRNLQTLKAQVASLYASDMHTSKSLPITVIEIHEQTLEVLNNILEQYAETLVDGWHLIFDLISGVFQFSPDLGADDRPSTLIERRSSALPAGPRLVRAAYKSLHLVASDFLSLLPAPCLLSLVNAFSSFTSQIQDFNISLTTTSFFWNVSDFLQGQIERISLDHVDASVSEEELANLAHDEDPSVSRNSLWLLLLLRIVDITTDTRPEIRNSAVHTLLRIFDAYGQQLSPKAWRLCLNMVLFKMAEGVETPLLQAKNNRSNAKSDDFKAWVDTTVVMIKGLSNLITNLFETLVQDEKFDQSWKRLLKYLQSLIDLRILEFSEATFSSLSAILLRVQNGDELSNDALECAWLLWENGHPAGDEKTLDLDQPNQDAALAYLHAFQQVYRLYKGQLTTKHIEKVLHHLSLLVWNSVSPRYSPDVDRPSALQALVIDCIKTLCVEKEDSQPDILLCLAELSDSALSKWSPDSDTRRPAFVAFSKRTIDLVSWYIAEFGIKQDVFTNGALAKSLEHLSTLITQKYTWQGKDREPFLWQKATTVSLNVLQVAVPYVEKQYTNTNESETSQFWQRIVDITNGIVSARGFQSQQLPNARITADETFDTKAFTRLKTLILPSLGAASIPDAVRRDFARALFRSSFIYAPLRFDLPTTGLEDKPLQDFYTVRPGRTFNPPPTLRPGIAYVLLDTLFELAAHSQAKTETKADAPSPQTLLARSISPYLLLRCAVSLKSYIADQPLRGLMPQPTPARKALLHLLLRMVELKSEPSAIPDPPSLKTVSVVEGEDAEEHHYRKHLEWIYPLVVRAVQVAGKERDDGQILQALGKVLQEIDSRFSRTKTSERETFYNLNLGWALI</sequence>
<dbReference type="InterPro" id="IPR032817">
    <property type="entry name" value="Mon2_C"/>
</dbReference>
<keyword evidence="3" id="KW-0653">Protein transport</keyword>
<evidence type="ECO:0000259" key="5">
    <source>
        <dbReference type="Pfam" id="PF12783"/>
    </source>
</evidence>
<dbReference type="STRING" id="1429867.A0A0G4PCR3"/>
<dbReference type="GO" id="GO:0015031">
    <property type="term" value="P:protein transport"/>
    <property type="evidence" value="ECO:0007669"/>
    <property type="project" value="UniProtKB-KW"/>
</dbReference>
<dbReference type="SUPFAM" id="SSF48371">
    <property type="entry name" value="ARM repeat"/>
    <property type="match status" value="2"/>
</dbReference>
<feature type="compositionally biased region" description="Polar residues" evidence="4">
    <location>
        <begin position="610"/>
        <end position="622"/>
    </location>
</feature>
<feature type="region of interest" description="Disordered" evidence="4">
    <location>
        <begin position="601"/>
        <end position="652"/>
    </location>
</feature>
<name>A0A0G4PCR3_PENC3</name>
<feature type="domain" description="Mon2 C-terminal" evidence="6">
    <location>
        <begin position="1004"/>
        <end position="1231"/>
    </location>
</feature>
<comment type="similarity">
    <text evidence="1">Belongs to the MON2 family.</text>
</comment>
<evidence type="ECO:0000259" key="6">
    <source>
        <dbReference type="Pfam" id="PF16206"/>
    </source>
</evidence>
<evidence type="ECO:0000313" key="9">
    <source>
        <dbReference type="Proteomes" id="UP000053732"/>
    </source>
</evidence>
<dbReference type="PANTHER" id="PTHR10663">
    <property type="entry name" value="GUANYL-NUCLEOTIDE EXCHANGE FACTOR"/>
    <property type="match status" value="1"/>
</dbReference>
<accession>A0A0G4PCR3</accession>
<evidence type="ECO:0000256" key="2">
    <source>
        <dbReference type="ARBA" id="ARBA00022448"/>
    </source>
</evidence>
<evidence type="ECO:0000259" key="7">
    <source>
        <dbReference type="Pfam" id="PF16213"/>
    </source>
</evidence>
<feature type="region of interest" description="Disordered" evidence="4">
    <location>
        <begin position="770"/>
        <end position="807"/>
    </location>
</feature>
<evidence type="ECO:0000313" key="8">
    <source>
        <dbReference type="EMBL" id="CRL24135.1"/>
    </source>
</evidence>